<feature type="transmembrane region" description="Helical" evidence="1">
    <location>
        <begin position="46"/>
        <end position="70"/>
    </location>
</feature>
<sequence length="193" mass="20014">MRTDSPTKPWTVITRALASGLIGAALYASLHVFVVSFPSTALIDLGFALAVVPALGIRYGALAGLIAGTIGSACTHDLPSIGFSTFFSRDLPEGLVGVVAGVVGYFILGDVGPAQRVARVTASAMAGEIVGVAAKFSEFLVRSDFPFKVAAIYLPIFLINALLAVLFVPVADHLIAALVGYSWPGDEQALHGK</sequence>
<accession>A0A1Q4HY66</accession>
<dbReference type="STRING" id="53378.BRW65_07985"/>
<evidence type="ECO:0008006" key="4">
    <source>
        <dbReference type="Google" id="ProtNLM"/>
    </source>
</evidence>
<evidence type="ECO:0000313" key="3">
    <source>
        <dbReference type="Proteomes" id="UP000186438"/>
    </source>
</evidence>
<keyword evidence="3" id="KW-1185">Reference proteome</keyword>
<keyword evidence="1" id="KW-1133">Transmembrane helix</keyword>
<protein>
    <recommendedName>
        <fullName evidence="4">ECF transporter S component</fullName>
    </recommendedName>
</protein>
<evidence type="ECO:0000256" key="1">
    <source>
        <dbReference type="SAM" id="Phobius"/>
    </source>
</evidence>
<keyword evidence="1" id="KW-0472">Membrane</keyword>
<evidence type="ECO:0000313" key="2">
    <source>
        <dbReference type="EMBL" id="OJZ74646.1"/>
    </source>
</evidence>
<gene>
    <name evidence="2" type="ORF">BRW65_07985</name>
</gene>
<name>A0A1Q4HY66_9MYCO</name>
<dbReference type="EMBL" id="MPNT01000005">
    <property type="protein sequence ID" value="OJZ74646.1"/>
    <property type="molecule type" value="Genomic_DNA"/>
</dbReference>
<reference evidence="2 3" key="1">
    <citation type="submission" date="2016-11" db="EMBL/GenBank/DDBJ databases">
        <title>Genome sequences of unsequenced Mycobacteria.</title>
        <authorList>
            <person name="Greninger A.L."/>
            <person name="Fang F."/>
            <person name="Jerome K.R."/>
        </authorList>
    </citation>
    <scope>NUCLEOTIDE SEQUENCE [LARGE SCALE GENOMIC DNA]</scope>
    <source>
        <strain evidence="2 3">M11</strain>
    </source>
</reference>
<dbReference type="AlphaFoldDB" id="A0A1Q4HY66"/>
<comment type="caution">
    <text evidence="2">The sequence shown here is derived from an EMBL/GenBank/DDBJ whole genome shotgun (WGS) entry which is preliminary data.</text>
</comment>
<feature type="transmembrane region" description="Helical" evidence="1">
    <location>
        <begin position="12"/>
        <end position="34"/>
    </location>
</feature>
<keyword evidence="1" id="KW-0812">Transmembrane</keyword>
<proteinExistence type="predicted"/>
<dbReference type="Proteomes" id="UP000186438">
    <property type="component" value="Unassembled WGS sequence"/>
</dbReference>
<feature type="transmembrane region" description="Helical" evidence="1">
    <location>
        <begin position="149"/>
        <end position="171"/>
    </location>
</feature>
<organism evidence="2 3">
    <name type="scientific">Mycobacterium paraffinicum</name>
    <dbReference type="NCBI Taxonomy" id="53378"/>
    <lineage>
        <taxon>Bacteria</taxon>
        <taxon>Bacillati</taxon>
        <taxon>Actinomycetota</taxon>
        <taxon>Actinomycetes</taxon>
        <taxon>Mycobacteriales</taxon>
        <taxon>Mycobacteriaceae</taxon>
        <taxon>Mycobacterium</taxon>
    </lineage>
</organism>